<keyword evidence="2" id="KW-1185">Reference proteome</keyword>
<reference evidence="1 2" key="1">
    <citation type="submission" date="2018-03" db="EMBL/GenBank/DDBJ databases">
        <title>Ahniella affigens gen. nov., sp. nov., a gammaproteobacterium isolated from sandy soil near a stream.</title>
        <authorList>
            <person name="Ko Y."/>
            <person name="Kim J.-H."/>
        </authorList>
    </citation>
    <scope>NUCLEOTIDE SEQUENCE [LARGE SCALE GENOMIC DNA]</scope>
    <source>
        <strain evidence="1 2">D13</strain>
    </source>
</reference>
<organism evidence="1 2">
    <name type="scientific">Ahniella affigens</name>
    <dbReference type="NCBI Taxonomy" id="2021234"/>
    <lineage>
        <taxon>Bacteria</taxon>
        <taxon>Pseudomonadati</taxon>
        <taxon>Pseudomonadota</taxon>
        <taxon>Gammaproteobacteria</taxon>
        <taxon>Lysobacterales</taxon>
        <taxon>Rhodanobacteraceae</taxon>
        <taxon>Ahniella</taxon>
    </lineage>
</organism>
<dbReference type="RefSeq" id="WP_106890754.1">
    <property type="nucleotide sequence ID" value="NZ_CP027860.1"/>
</dbReference>
<sequence>MITTGSITRDVAASRFEFLGERFRGRRTAIKNFTHAAPEFVFWIFPDGRLFDAKDAHRRNVPRGYEWIIDDEPNYGGFLRGRVVRSVDRFQLIVVYCQEEALARPCESLSQFLCGISSLPVPLDHEALVVSDNGDIYGTINDLQNRASADA</sequence>
<evidence type="ECO:0000313" key="2">
    <source>
        <dbReference type="Proteomes" id="UP000241074"/>
    </source>
</evidence>
<dbReference type="KEGG" id="xba:C7S18_06260"/>
<reference evidence="1 2" key="2">
    <citation type="submission" date="2018-03" db="EMBL/GenBank/DDBJ databases">
        <authorList>
            <person name="Keele B.F."/>
        </authorList>
    </citation>
    <scope>NUCLEOTIDE SEQUENCE [LARGE SCALE GENOMIC DNA]</scope>
    <source>
        <strain evidence="1 2">D13</strain>
    </source>
</reference>
<evidence type="ECO:0000313" key="1">
    <source>
        <dbReference type="EMBL" id="AVP96828.1"/>
    </source>
</evidence>
<name>A0A2P1PPS8_9GAMM</name>
<dbReference type="Proteomes" id="UP000241074">
    <property type="component" value="Chromosome"/>
</dbReference>
<dbReference type="AlphaFoldDB" id="A0A2P1PPS8"/>
<gene>
    <name evidence="1" type="ORF">C7S18_06260</name>
</gene>
<dbReference type="OrthoDB" id="7062884at2"/>
<proteinExistence type="predicted"/>
<protein>
    <submittedName>
        <fullName evidence="1">Uncharacterized protein</fullName>
    </submittedName>
</protein>
<dbReference type="EMBL" id="CP027860">
    <property type="protein sequence ID" value="AVP96828.1"/>
    <property type="molecule type" value="Genomic_DNA"/>
</dbReference>
<accession>A0A2P1PPS8</accession>